<feature type="region of interest" description="Disordered" evidence="2">
    <location>
        <begin position="110"/>
        <end position="129"/>
    </location>
</feature>
<proteinExistence type="inferred from homology"/>
<dbReference type="InterPro" id="IPR051522">
    <property type="entry name" value="ISC_assembly_LYR"/>
</dbReference>
<feature type="compositionally biased region" description="Low complexity" evidence="2">
    <location>
        <begin position="717"/>
        <end position="727"/>
    </location>
</feature>
<accession>A0A178CVA7</accession>
<feature type="compositionally biased region" description="Polar residues" evidence="2">
    <location>
        <begin position="525"/>
        <end position="538"/>
    </location>
</feature>
<evidence type="ECO:0000313" key="4">
    <source>
        <dbReference type="EMBL" id="OAL32831.1"/>
    </source>
</evidence>
<reference evidence="4 5" key="1">
    <citation type="submission" date="2016-03" db="EMBL/GenBank/DDBJ databases">
        <title>The draft genome sequence of Fonsecaea nubica causative agent of cutaneous subcutaneous infection in human host.</title>
        <authorList>
            <person name="Costa F."/>
            <person name="Sybren D.H."/>
            <person name="Raittz R.T."/>
            <person name="Weiss V.A."/>
            <person name="Leao A.C."/>
            <person name="Gomes R."/>
            <person name="De Souza E.M."/>
            <person name="Pedrosa F.O."/>
            <person name="Steffens M.B."/>
            <person name="Bombassaro A."/>
            <person name="Tadra-Sfeir M.Z."/>
            <person name="Moreno L.F."/>
            <person name="Najafzadeh M.J."/>
            <person name="Felipe M.S."/>
            <person name="Teixeira M."/>
            <person name="Sun J."/>
            <person name="Xi L."/>
            <person name="Castro M.A."/>
            <person name="Vicente V.A."/>
        </authorList>
    </citation>
    <scope>NUCLEOTIDE SEQUENCE [LARGE SCALE GENOMIC DNA]</scope>
    <source>
        <strain evidence="4 5">CBS 269.64</strain>
    </source>
</reference>
<feature type="compositionally biased region" description="Polar residues" evidence="2">
    <location>
        <begin position="462"/>
        <end position="473"/>
    </location>
</feature>
<feature type="compositionally biased region" description="Low complexity" evidence="2">
    <location>
        <begin position="159"/>
        <end position="182"/>
    </location>
</feature>
<feature type="domain" description="Complex 1 LYR protein" evidence="3">
    <location>
        <begin position="17"/>
        <end position="73"/>
    </location>
</feature>
<feature type="compositionally biased region" description="Acidic residues" evidence="2">
    <location>
        <begin position="344"/>
        <end position="361"/>
    </location>
</feature>
<sequence length="736" mass="79045">MASSALATAADTSAFSVRSLYRSLLREGNKFANYNFRMYARRRTRDAFHEHQHERDPRRIQELVQKGLKELQMLKRQTVISQFYQLDRLVVEGGKTGKEIGDRGGIVRQKDTGEIHPELTGGASSNRQWIIRVDYPDESGHSPGVEASEEEDVEDDEPVAAGAVASPSVSPTPSLPPSSAALPPSPRPMFEEEPVANYQPQQLRSSRSTRNQENNQLSRNRGGQPDHDVTDGLPVQRWQFATVRVNQDAPAEPGDGTNPSTESTDSNFPWPDHPMPSWSPAIRPFNQELLRRSREGNKTAKTSVWDRKTDSWIPGIEIERREAARIAQMNNARHTSATNADAMNVDEEEDKNDEDNDDLMDVEGLASDPKRRKATSGSNERYFEVKKWVQVPAAVAERMPEPKYLADRRPGMESLYKGAYKATNGFGTLADIVASAMSNGTTGYDLSDINPASVLAPGSGSGALNTQADGTSTPVRKNMPPRRKKKKLGGPGRKPKNPNPALAADASAAVSAGLENAAADDAAATSTVGDVTMRNTPETGVEGGDNAEATPAIQGEAIMQDADVEGSESESEDEGSEEGEIATDINPAPTSNTSIIDPALTDNNFAIDPALSDNNPAIDPALTGNTSVDDPALTEHTMTTQVSPKSVGEVAMAETEGASEEDKKEDTKQEVVAANNPTASPERIEAEADAIADADATSTPANEQEAKKEEEQGAGDGLDVLGALEAAVNKEAGEDA</sequence>
<evidence type="ECO:0000313" key="5">
    <source>
        <dbReference type="Proteomes" id="UP000185904"/>
    </source>
</evidence>
<comment type="similarity">
    <text evidence="1">Belongs to the complex I LYR family.</text>
</comment>
<evidence type="ECO:0000256" key="1">
    <source>
        <dbReference type="ARBA" id="ARBA00009508"/>
    </source>
</evidence>
<dbReference type="EMBL" id="LVCJ01000056">
    <property type="protein sequence ID" value="OAL32831.1"/>
    <property type="molecule type" value="Genomic_DNA"/>
</dbReference>
<feature type="compositionally biased region" description="Acidic residues" evidence="2">
    <location>
        <begin position="147"/>
        <end position="158"/>
    </location>
</feature>
<feature type="compositionally biased region" description="Acidic residues" evidence="2">
    <location>
        <begin position="562"/>
        <end position="581"/>
    </location>
</feature>
<protein>
    <recommendedName>
        <fullName evidence="3">Complex 1 LYR protein domain-containing protein</fullName>
    </recommendedName>
</protein>
<dbReference type="GO" id="GO:0005739">
    <property type="term" value="C:mitochondrion"/>
    <property type="evidence" value="ECO:0007669"/>
    <property type="project" value="TreeGrafter"/>
</dbReference>
<dbReference type="RefSeq" id="XP_022498011.1">
    <property type="nucleotide sequence ID" value="XM_022646072.1"/>
</dbReference>
<evidence type="ECO:0000256" key="2">
    <source>
        <dbReference type="SAM" id="MobiDB-lite"/>
    </source>
</evidence>
<dbReference type="AlphaFoldDB" id="A0A178CVA7"/>
<dbReference type="InterPro" id="IPR045297">
    <property type="entry name" value="Complex1_LYR_LYRM4"/>
</dbReference>
<dbReference type="GeneID" id="34591199"/>
<feature type="region of interest" description="Disordered" evidence="2">
    <location>
        <begin position="521"/>
        <end position="736"/>
    </location>
</feature>
<keyword evidence="5" id="KW-1185">Reference proteome</keyword>
<name>A0A178CVA7_9EURO</name>
<dbReference type="OrthoDB" id="4161057at2759"/>
<dbReference type="InterPro" id="IPR008011">
    <property type="entry name" value="Complex1_LYR_dom"/>
</dbReference>
<feature type="compositionally biased region" description="Basic residues" evidence="2">
    <location>
        <begin position="479"/>
        <end position="496"/>
    </location>
</feature>
<feature type="region of interest" description="Disordered" evidence="2">
    <location>
        <begin position="135"/>
        <end position="305"/>
    </location>
</feature>
<dbReference type="PANTHER" id="PTHR13166:SF7">
    <property type="entry name" value="LYR MOTIF-CONTAINING PROTEIN 4"/>
    <property type="match status" value="1"/>
</dbReference>
<feature type="compositionally biased region" description="Basic and acidic residues" evidence="2">
    <location>
        <begin position="289"/>
        <end position="305"/>
    </location>
</feature>
<organism evidence="4 5">
    <name type="scientific">Fonsecaea nubica</name>
    <dbReference type="NCBI Taxonomy" id="856822"/>
    <lineage>
        <taxon>Eukaryota</taxon>
        <taxon>Fungi</taxon>
        <taxon>Dikarya</taxon>
        <taxon>Ascomycota</taxon>
        <taxon>Pezizomycotina</taxon>
        <taxon>Eurotiomycetes</taxon>
        <taxon>Chaetothyriomycetidae</taxon>
        <taxon>Chaetothyriales</taxon>
        <taxon>Herpotrichiellaceae</taxon>
        <taxon>Fonsecaea</taxon>
    </lineage>
</organism>
<comment type="caution">
    <text evidence="4">The sequence shown here is derived from an EMBL/GenBank/DDBJ whole genome shotgun (WGS) entry which is preliminary data.</text>
</comment>
<dbReference type="Proteomes" id="UP000185904">
    <property type="component" value="Unassembled WGS sequence"/>
</dbReference>
<dbReference type="PANTHER" id="PTHR13166">
    <property type="entry name" value="PROTEIN C6ORF149"/>
    <property type="match status" value="1"/>
</dbReference>
<dbReference type="CDD" id="cd20264">
    <property type="entry name" value="Complex1_LYR_LYRM4"/>
    <property type="match status" value="1"/>
</dbReference>
<feature type="compositionally biased region" description="Basic and acidic residues" evidence="2">
    <location>
        <begin position="660"/>
        <end position="669"/>
    </location>
</feature>
<dbReference type="GO" id="GO:1990221">
    <property type="term" value="C:L-cysteine desulfurase complex"/>
    <property type="evidence" value="ECO:0007669"/>
    <property type="project" value="TreeGrafter"/>
</dbReference>
<feature type="compositionally biased region" description="Polar residues" evidence="2">
    <location>
        <begin position="330"/>
        <end position="341"/>
    </location>
</feature>
<gene>
    <name evidence="4" type="ORF">AYO20_07788</name>
</gene>
<feature type="compositionally biased region" description="Polar residues" evidence="2">
    <location>
        <begin position="198"/>
        <end position="221"/>
    </location>
</feature>
<feature type="region of interest" description="Disordered" evidence="2">
    <location>
        <begin position="330"/>
        <end position="379"/>
    </location>
</feature>
<dbReference type="GO" id="GO:0016226">
    <property type="term" value="P:iron-sulfur cluster assembly"/>
    <property type="evidence" value="ECO:0007669"/>
    <property type="project" value="InterPro"/>
</dbReference>
<feature type="compositionally biased region" description="Polar residues" evidence="2">
    <location>
        <begin position="257"/>
        <end position="267"/>
    </location>
</feature>
<dbReference type="Pfam" id="PF05347">
    <property type="entry name" value="Complex1_LYR"/>
    <property type="match status" value="1"/>
</dbReference>
<evidence type="ECO:0000259" key="3">
    <source>
        <dbReference type="Pfam" id="PF05347"/>
    </source>
</evidence>
<feature type="region of interest" description="Disordered" evidence="2">
    <location>
        <begin position="457"/>
        <end position="506"/>
    </location>
</feature>